<evidence type="ECO:0000313" key="2">
    <source>
        <dbReference type="Proteomes" id="UP000498740"/>
    </source>
</evidence>
<proteinExistence type="predicted"/>
<gene>
    <name evidence="1" type="ORF">Smic_17980</name>
</gene>
<reference evidence="1 2" key="1">
    <citation type="submission" date="2020-05" db="EMBL/GenBank/DDBJ databases">
        <title>Whole genome shotgun sequence of Streptomyces microflavus NBRC 13062.</title>
        <authorList>
            <person name="Komaki H."/>
            <person name="Tamura T."/>
        </authorList>
    </citation>
    <scope>NUCLEOTIDE SEQUENCE [LARGE SCALE GENOMIC DNA]</scope>
    <source>
        <strain evidence="1 2">NBRC 13062</strain>
    </source>
</reference>
<evidence type="ECO:0000313" key="1">
    <source>
        <dbReference type="EMBL" id="GFN03242.1"/>
    </source>
</evidence>
<accession>A0A7J0CL74</accession>
<dbReference type="Proteomes" id="UP000498740">
    <property type="component" value="Unassembled WGS sequence"/>
</dbReference>
<comment type="caution">
    <text evidence="1">The sequence shown here is derived from an EMBL/GenBank/DDBJ whole genome shotgun (WGS) entry which is preliminary data.</text>
</comment>
<name>A0A7J0CL74_STRMI</name>
<sequence>MSGAPGAVAGGGGLGLGGAFGGGCEGGLRQRGGEDGGDLGARGGRRRAAAAGVLGPYGLGDPGPVEHAPFVRLGDEVLGLVVVAVGGLDGPQVDGDPVFLGGHQSGQQIAVAGHQDHIRAGPVPGQFGELGVHGGVHALLGPASVAAGQGSQPYGHPGHHPEPAVLGLGYPVGGAVEPVDPQQRLLRIGFGPLAQPLDEGRVVDGDAGPGGLSGQQARGCAQQVAGVHQDDATVHAFHPLPGIRERFSGPSLDGRVRLPRVSFESARPRKG</sequence>
<organism evidence="1 2">
    <name type="scientific">Streptomyces microflavus</name>
    <name type="common">Streptomyces lipmanii</name>
    <dbReference type="NCBI Taxonomy" id="1919"/>
    <lineage>
        <taxon>Bacteria</taxon>
        <taxon>Bacillati</taxon>
        <taxon>Actinomycetota</taxon>
        <taxon>Actinomycetes</taxon>
        <taxon>Kitasatosporales</taxon>
        <taxon>Streptomycetaceae</taxon>
        <taxon>Streptomyces</taxon>
    </lineage>
</organism>
<protein>
    <submittedName>
        <fullName evidence="1">Uncharacterized protein</fullName>
    </submittedName>
</protein>
<dbReference type="EMBL" id="BLWD01000001">
    <property type="protein sequence ID" value="GFN03242.1"/>
    <property type="molecule type" value="Genomic_DNA"/>
</dbReference>
<dbReference type="AlphaFoldDB" id="A0A7J0CL74"/>